<evidence type="ECO:0000256" key="2">
    <source>
        <dbReference type="ARBA" id="ARBA00022737"/>
    </source>
</evidence>
<keyword evidence="9" id="KW-1185">Reference proteome</keyword>
<sequence length="1025" mass="114394">MSTRIIVKNLPKNYSEQRFKAHFEEKGVVTDSKIMYTVGGTSRRFGFIGYKTEKEAKAAVRYFNGTFIDTSKIVVELAKPIGSYEISKSWSAYTKAKNAQEHHRMLVLRQLESQSNREGSTEIELQSSSASSISEKQGPNTLDNGQKSDKLRQNTGNLSVLQTLYEETVAKNATDPRFAEFLQVMAPRAKSKTWANDDINMFSHSERKVLSRLISEKKKQAGVIDKNLAAEKKKVKASVQPVLNKKPGGQNQVLSKTHITFDESDQEEDNANQSSKDETPDEFDVNYGVNSTNENIKSSEFALSSSLSDDIEWLKKHIKGPEDPSTQELESQNSEQKKMQEDSKSDKSKPTAKLAPDNTIQQAIVKDFQAKQKEREEAIEKISDTGRLFVRNLPYGTSEDQLRKYFERYGPLSELHVPIDKETKKPKGFAYVLYVLPEHAVKAFKSSDHQFFQGRLLHIIPADEKPGTKLGEAGKDSLGGDGGEQGSLKKKREEKRKANAGSSFNWNSLYMSTDAIADSISERLKINKADLLLNSDIGLGTNPNNDSKNKAEISPAVRLALAETHIISETKRFFEDNGIILDAFSGKSKGKSSTVILVKNIPFSETKFRTDSSFQEENDGNKVGNIEEEIVDMFGKFGNLGRVLVPSARTIAIVEFLEPQEARAAFRQLAYKRFGGVPLYLEWAPEKMFKDKYDPSVVPSKASSVKNRDELSEDLTEHSNNNNQASASVNNENNKDLNTPKSQSRKQKQKKVEENDNDDEDDENEIAGKAGKVLFIKNLSFETTQETLESVFGETEGLCSVLMKTRLRKKPSGEAEKLSLGYGFAEYKTENFARKAIQALQGVVVDGHSLQLKTSDKVSIASESGRKVSDNINKVSSDVDMKKKLVVRNVPFEATRSDIRDLFSTYAQVKSVRLPNKFSGGHRGFAFVEFLTHQEATNCLELVGAGTHLYGRRLVVAWAEDDDEVEEDGKGNPKSRGGDAGHGNEYEDGEKPTGLEKLRIKAARKFNELRNQSSTVSVSNKKLKS</sequence>
<feature type="compositionally biased region" description="Polar residues" evidence="6">
    <location>
        <begin position="249"/>
        <end position="258"/>
    </location>
</feature>
<feature type="region of interest" description="Disordered" evidence="6">
    <location>
        <begin position="694"/>
        <end position="766"/>
    </location>
</feature>
<dbReference type="GO" id="GO:0005730">
    <property type="term" value="C:nucleolus"/>
    <property type="evidence" value="ECO:0007669"/>
    <property type="project" value="TreeGrafter"/>
</dbReference>
<dbReference type="GO" id="GO:0003729">
    <property type="term" value="F:mRNA binding"/>
    <property type="evidence" value="ECO:0007669"/>
    <property type="project" value="TreeGrafter"/>
</dbReference>
<evidence type="ECO:0000256" key="3">
    <source>
        <dbReference type="ARBA" id="ARBA00022884"/>
    </source>
</evidence>
<organism evidence="8 9">
    <name type="scientific">Smittium megazygosporum</name>
    <dbReference type="NCBI Taxonomy" id="133381"/>
    <lineage>
        <taxon>Eukaryota</taxon>
        <taxon>Fungi</taxon>
        <taxon>Fungi incertae sedis</taxon>
        <taxon>Zoopagomycota</taxon>
        <taxon>Kickxellomycotina</taxon>
        <taxon>Harpellomycetes</taxon>
        <taxon>Harpellales</taxon>
        <taxon>Legeriomycetaceae</taxon>
        <taxon>Smittium</taxon>
    </lineage>
</organism>
<feature type="domain" description="RRM" evidence="7">
    <location>
        <begin position="772"/>
        <end position="857"/>
    </location>
</feature>
<evidence type="ECO:0000256" key="4">
    <source>
        <dbReference type="ARBA" id="ARBA00023242"/>
    </source>
</evidence>
<dbReference type="InterPro" id="IPR000504">
    <property type="entry name" value="RRM_dom"/>
</dbReference>
<evidence type="ECO:0000256" key="1">
    <source>
        <dbReference type="ARBA" id="ARBA00004123"/>
    </source>
</evidence>
<dbReference type="STRING" id="133381.A0A2T9ZIQ6"/>
<comment type="subcellular location">
    <subcellularLocation>
        <location evidence="1">Nucleus</location>
    </subcellularLocation>
</comment>
<dbReference type="Gene3D" id="3.30.70.330">
    <property type="match status" value="5"/>
</dbReference>
<proteinExistence type="predicted"/>
<feature type="domain" description="RRM" evidence="7">
    <location>
        <begin position="3"/>
        <end position="80"/>
    </location>
</feature>
<evidence type="ECO:0000256" key="6">
    <source>
        <dbReference type="SAM" id="MobiDB-lite"/>
    </source>
</evidence>
<evidence type="ECO:0000259" key="7">
    <source>
        <dbReference type="PROSITE" id="PS50102"/>
    </source>
</evidence>
<accession>A0A2T9ZIQ6</accession>
<dbReference type="PROSITE" id="PS50102">
    <property type="entry name" value="RRM"/>
    <property type="match status" value="5"/>
</dbReference>
<evidence type="ECO:0000313" key="8">
    <source>
        <dbReference type="EMBL" id="PVV04503.1"/>
    </source>
</evidence>
<feature type="domain" description="RRM" evidence="7">
    <location>
        <begin position="594"/>
        <end position="686"/>
    </location>
</feature>
<dbReference type="PANTHER" id="PTHR48039:SF5">
    <property type="entry name" value="RNA-BINDING PROTEIN 28"/>
    <property type="match status" value="1"/>
</dbReference>
<dbReference type="Proteomes" id="UP000245609">
    <property type="component" value="Unassembled WGS sequence"/>
</dbReference>
<keyword evidence="4" id="KW-0539">Nucleus</keyword>
<evidence type="ECO:0000313" key="9">
    <source>
        <dbReference type="Proteomes" id="UP000245609"/>
    </source>
</evidence>
<feature type="compositionally biased region" description="Polar residues" evidence="6">
    <location>
        <begin position="113"/>
        <end position="126"/>
    </location>
</feature>
<feature type="compositionally biased region" description="Low complexity" evidence="6">
    <location>
        <begin position="695"/>
        <end position="705"/>
    </location>
</feature>
<protein>
    <recommendedName>
        <fullName evidence="7">RRM domain-containing protein</fullName>
    </recommendedName>
</protein>
<comment type="caution">
    <text evidence="8">The sequence shown here is derived from an EMBL/GenBank/DDBJ whole genome shotgun (WGS) entry which is preliminary data.</text>
</comment>
<feature type="compositionally biased region" description="Acidic residues" evidence="6">
    <location>
        <begin position="755"/>
        <end position="765"/>
    </location>
</feature>
<dbReference type="Pfam" id="PF00076">
    <property type="entry name" value="RRM_1"/>
    <property type="match status" value="5"/>
</dbReference>
<feature type="domain" description="RRM" evidence="7">
    <location>
        <begin position="883"/>
        <end position="961"/>
    </location>
</feature>
<dbReference type="SUPFAM" id="SSF54928">
    <property type="entry name" value="RNA-binding domain, RBD"/>
    <property type="match status" value="5"/>
</dbReference>
<reference evidence="8 9" key="1">
    <citation type="journal article" date="2018" name="MBio">
        <title>Comparative Genomics Reveals the Core Gene Toolbox for the Fungus-Insect Symbiosis.</title>
        <authorList>
            <person name="Wang Y."/>
            <person name="Stata M."/>
            <person name="Wang W."/>
            <person name="Stajich J.E."/>
            <person name="White M.M."/>
            <person name="Moncalvo J.M."/>
        </authorList>
    </citation>
    <scope>NUCLEOTIDE SEQUENCE [LARGE SCALE GENOMIC DNA]</scope>
    <source>
        <strain evidence="8 9">SC-DP-2</strain>
    </source>
</reference>
<dbReference type="OrthoDB" id="439639at2759"/>
<feature type="compositionally biased region" description="Polar residues" evidence="6">
    <location>
        <begin position="324"/>
        <end position="334"/>
    </location>
</feature>
<feature type="compositionally biased region" description="Basic and acidic residues" evidence="6">
    <location>
        <begin position="463"/>
        <end position="475"/>
    </location>
</feature>
<dbReference type="SMART" id="SM00360">
    <property type="entry name" value="RRM"/>
    <property type="match status" value="5"/>
</dbReference>
<feature type="region of interest" description="Disordered" evidence="6">
    <location>
        <begin position="962"/>
        <end position="995"/>
    </location>
</feature>
<name>A0A2T9ZIQ6_9FUNG</name>
<feature type="region of interest" description="Disordered" evidence="6">
    <location>
        <begin position="318"/>
        <end position="357"/>
    </location>
</feature>
<dbReference type="CDD" id="cd12320">
    <property type="entry name" value="RRM6_RBM19_RRM5_MRD1"/>
    <property type="match status" value="1"/>
</dbReference>
<feature type="region of interest" description="Disordered" evidence="6">
    <location>
        <begin position="239"/>
        <end position="291"/>
    </location>
</feature>
<feature type="compositionally biased region" description="Low complexity" evidence="6">
    <location>
        <begin position="719"/>
        <end position="732"/>
    </location>
</feature>
<feature type="compositionally biased region" description="Basic and acidic residues" evidence="6">
    <location>
        <begin position="335"/>
        <end position="349"/>
    </location>
</feature>
<feature type="region of interest" description="Disordered" evidence="6">
    <location>
        <begin position="463"/>
        <end position="499"/>
    </location>
</feature>
<feature type="compositionally biased region" description="Polar residues" evidence="6">
    <location>
        <begin position="135"/>
        <end position="145"/>
    </location>
</feature>
<dbReference type="EMBL" id="MBFS01000114">
    <property type="protein sequence ID" value="PVV04503.1"/>
    <property type="molecule type" value="Genomic_DNA"/>
</dbReference>
<evidence type="ECO:0000256" key="5">
    <source>
        <dbReference type="PROSITE-ProRule" id="PRU00176"/>
    </source>
</evidence>
<keyword evidence="3 5" id="KW-0694">RNA-binding</keyword>
<dbReference type="InterPro" id="IPR012677">
    <property type="entry name" value="Nucleotide-bd_a/b_plait_sf"/>
</dbReference>
<dbReference type="InterPro" id="IPR051945">
    <property type="entry name" value="RRM_MRD1_RNA_proc_ribogen"/>
</dbReference>
<feature type="domain" description="RRM" evidence="7">
    <location>
        <begin position="386"/>
        <end position="464"/>
    </location>
</feature>
<dbReference type="AlphaFoldDB" id="A0A2T9ZIQ6"/>
<feature type="compositionally biased region" description="Basic and acidic residues" evidence="6">
    <location>
        <begin position="968"/>
        <end position="995"/>
    </location>
</feature>
<keyword evidence="2" id="KW-0677">Repeat</keyword>
<dbReference type="CDD" id="cd12317">
    <property type="entry name" value="RRM4_RBM19_RRM3_MRD1"/>
    <property type="match status" value="1"/>
</dbReference>
<dbReference type="CDD" id="cd12565">
    <property type="entry name" value="RRM1_MRD1"/>
    <property type="match status" value="1"/>
</dbReference>
<feature type="region of interest" description="Disordered" evidence="6">
    <location>
        <begin position="113"/>
        <end position="153"/>
    </location>
</feature>
<gene>
    <name evidence="8" type="ORF">BB560_000995</name>
</gene>
<dbReference type="InterPro" id="IPR035979">
    <property type="entry name" value="RBD_domain_sf"/>
</dbReference>
<dbReference type="PANTHER" id="PTHR48039">
    <property type="entry name" value="RNA-BINDING MOTIF PROTEIN 14B"/>
    <property type="match status" value="1"/>
</dbReference>